<comment type="caution">
    <text evidence="5">The sequence shown here is derived from an EMBL/GenBank/DDBJ whole genome shotgun (WGS) entry which is preliminary data.</text>
</comment>
<sequence>MLKELVDLLQQREYKMVDLLEQLVKMESPSTRPDLTEKIGQFLSERFIEMTGGKVEFLESDQYSPHIRAEWGSGEGQVLIVTHMDTVWPEGTLDEMPFEIKEGKAYGPGTFDMKAGIVQALFAIQALDELEVKLDKKVVLMMTSDEELGSPTSKEYIIEEAKKSDSVFVLEPSQGEEGALKTARKGVGTFEVRIHGVPSHAGIDPEKGASAIEELAEQITYLSSLTDLEKGTTVNVGLIDGGSQKNVIAEDAHAVIDVRVQTQEEMDRVVPLIQNLKPHDSDIEISVTGGIYRPPLERTDDIERLFEKAKELAHEYLDIELIEEFTGGGSDANFTASIAPTLDGLGAVGAGAHALHEHAVVEQIPKRSALLALLLCEYGKADL</sequence>
<dbReference type="Gene3D" id="3.30.70.360">
    <property type="match status" value="1"/>
</dbReference>
<name>A0A4Y8IL14_9BACI</name>
<dbReference type="GO" id="GO:0016787">
    <property type="term" value="F:hydrolase activity"/>
    <property type="evidence" value="ECO:0007669"/>
    <property type="project" value="UniProtKB-KW"/>
</dbReference>
<evidence type="ECO:0000313" key="6">
    <source>
        <dbReference type="Proteomes" id="UP000297975"/>
    </source>
</evidence>
<keyword evidence="1" id="KW-0479">Metal-binding</keyword>
<dbReference type="Proteomes" id="UP000297975">
    <property type="component" value="Unassembled WGS sequence"/>
</dbReference>
<organism evidence="5 6">
    <name type="scientific">Filobacillus milosensis</name>
    <dbReference type="NCBI Taxonomy" id="94137"/>
    <lineage>
        <taxon>Bacteria</taxon>
        <taxon>Bacillati</taxon>
        <taxon>Bacillota</taxon>
        <taxon>Bacilli</taxon>
        <taxon>Bacillales</taxon>
        <taxon>Bacillaceae</taxon>
        <taxon>Filobacillus</taxon>
    </lineage>
</organism>
<keyword evidence="2" id="KW-0378">Hydrolase</keyword>
<dbReference type="InterPro" id="IPR036264">
    <property type="entry name" value="Bact_exopeptidase_dim_dom"/>
</dbReference>
<dbReference type="EMBL" id="SOPW01000007">
    <property type="protein sequence ID" value="TFB21844.1"/>
    <property type="molecule type" value="Genomic_DNA"/>
</dbReference>
<feature type="active site" description="Proton acceptor" evidence="3">
    <location>
        <position position="146"/>
    </location>
</feature>
<gene>
    <name evidence="5" type="ORF">E3U55_07930</name>
</gene>
<evidence type="ECO:0000256" key="2">
    <source>
        <dbReference type="ARBA" id="ARBA00022801"/>
    </source>
</evidence>
<evidence type="ECO:0000256" key="3">
    <source>
        <dbReference type="PIRSR" id="PIRSR037238-1"/>
    </source>
</evidence>
<dbReference type="Gene3D" id="3.40.630.10">
    <property type="entry name" value="Zn peptidases"/>
    <property type="match status" value="1"/>
</dbReference>
<feature type="domain" description="Peptidase M20 dimerisation" evidence="4">
    <location>
        <begin position="182"/>
        <end position="274"/>
    </location>
</feature>
<dbReference type="InterPro" id="IPR011650">
    <property type="entry name" value="Peptidase_M20_dimer"/>
</dbReference>
<dbReference type="SUPFAM" id="SSF53187">
    <property type="entry name" value="Zn-dependent exopeptidases"/>
    <property type="match status" value="1"/>
</dbReference>
<accession>A0A4Y8IL14</accession>
<protein>
    <submittedName>
        <fullName evidence="5">M20 family peptidase</fullName>
    </submittedName>
</protein>
<dbReference type="OrthoDB" id="9783294at2"/>
<reference evidence="5 6" key="1">
    <citation type="submission" date="2019-03" db="EMBL/GenBank/DDBJ databases">
        <authorList>
            <person name="He R.-H."/>
        </authorList>
    </citation>
    <scope>NUCLEOTIDE SEQUENCE [LARGE SCALE GENOMIC DNA]</scope>
    <source>
        <strain evidence="6">SH 714</strain>
    </source>
</reference>
<evidence type="ECO:0000313" key="5">
    <source>
        <dbReference type="EMBL" id="TFB21844.1"/>
    </source>
</evidence>
<dbReference type="GO" id="GO:0046872">
    <property type="term" value="F:metal ion binding"/>
    <property type="evidence" value="ECO:0007669"/>
    <property type="project" value="UniProtKB-KW"/>
</dbReference>
<dbReference type="PANTHER" id="PTHR43808:SF9">
    <property type="entry name" value="BLL0789 PROTEIN"/>
    <property type="match status" value="1"/>
</dbReference>
<dbReference type="AlphaFoldDB" id="A0A4Y8IL14"/>
<keyword evidence="6" id="KW-1185">Reference proteome</keyword>
<dbReference type="InterPro" id="IPR050072">
    <property type="entry name" value="Peptidase_M20A"/>
</dbReference>
<dbReference type="Pfam" id="PF07687">
    <property type="entry name" value="M20_dimer"/>
    <property type="match status" value="1"/>
</dbReference>
<dbReference type="Pfam" id="PF01546">
    <property type="entry name" value="Peptidase_M20"/>
    <property type="match status" value="1"/>
</dbReference>
<dbReference type="InterPro" id="IPR017150">
    <property type="entry name" value="Pept_M20_glutamate_carboxypep"/>
</dbReference>
<dbReference type="SUPFAM" id="SSF55031">
    <property type="entry name" value="Bacterial exopeptidase dimerisation domain"/>
    <property type="match status" value="1"/>
</dbReference>
<evidence type="ECO:0000256" key="1">
    <source>
        <dbReference type="ARBA" id="ARBA00022723"/>
    </source>
</evidence>
<evidence type="ECO:0000259" key="4">
    <source>
        <dbReference type="Pfam" id="PF07687"/>
    </source>
</evidence>
<dbReference type="PIRSF" id="PIRSF037238">
    <property type="entry name" value="Carboxypeptidase_G2"/>
    <property type="match status" value="1"/>
</dbReference>
<dbReference type="InterPro" id="IPR002933">
    <property type="entry name" value="Peptidase_M20"/>
</dbReference>
<dbReference type="CDD" id="cd03885">
    <property type="entry name" value="M20_CPDG2"/>
    <property type="match status" value="1"/>
</dbReference>
<dbReference type="PANTHER" id="PTHR43808">
    <property type="entry name" value="ACETYLORNITHINE DEACETYLASE"/>
    <property type="match status" value="1"/>
</dbReference>
<feature type="active site" evidence="3">
    <location>
        <position position="85"/>
    </location>
</feature>
<proteinExistence type="predicted"/>